<evidence type="ECO:0000256" key="9">
    <source>
        <dbReference type="ARBA" id="ARBA00030128"/>
    </source>
</evidence>
<dbReference type="NCBIfam" id="TIGR03263">
    <property type="entry name" value="guanyl_kin"/>
    <property type="match status" value="1"/>
</dbReference>
<dbReference type="Gene3D" id="3.30.63.10">
    <property type="entry name" value="Guanylate Kinase phosphate binding domain"/>
    <property type="match status" value="1"/>
</dbReference>
<dbReference type="PANTHER" id="PTHR23117">
    <property type="entry name" value="GUANYLATE KINASE-RELATED"/>
    <property type="match status" value="1"/>
</dbReference>
<feature type="domain" description="Guanylate kinase-like" evidence="12">
    <location>
        <begin position="8"/>
        <end position="187"/>
    </location>
</feature>
<dbReference type="PANTHER" id="PTHR23117:SF13">
    <property type="entry name" value="GUANYLATE KINASE"/>
    <property type="match status" value="1"/>
</dbReference>
<evidence type="ECO:0000256" key="6">
    <source>
        <dbReference type="ARBA" id="ARBA00022741"/>
    </source>
</evidence>
<evidence type="ECO:0000256" key="1">
    <source>
        <dbReference type="ARBA" id="ARBA00003531"/>
    </source>
</evidence>
<evidence type="ECO:0000259" key="12">
    <source>
        <dbReference type="PROSITE" id="PS50052"/>
    </source>
</evidence>
<keyword evidence="14" id="KW-1185">Reference proteome</keyword>
<keyword evidence="5 11" id="KW-0808">Transferase</keyword>
<dbReference type="EMBL" id="AZGN01000019">
    <property type="protein sequence ID" value="KRM33827.1"/>
    <property type="molecule type" value="Genomic_DNA"/>
</dbReference>
<keyword evidence="11" id="KW-0963">Cytoplasm</keyword>
<dbReference type="SUPFAM" id="SSF52540">
    <property type="entry name" value="P-loop containing nucleoside triphosphate hydrolases"/>
    <property type="match status" value="1"/>
</dbReference>
<sequence length="207" mass="23476">MFGMADKGLLLVLSGPSGVGKGTVKSAIVENKVFPFEYSVSMTTRKPRPGEVDGKDYYFVSEERFQEAINRGELLEYNKYVGHYYGTPLAPVKKMLKEGKDVLLEIDVNGAKKVREKMPDGVFIFLTPPDLHTLHLRLEHRGTESEDVIMGRIKQARKEILVMQDYDYAVVNDTIANAVDHIKAIVDAEHVSVKRVIDDYRKMVRED</sequence>
<dbReference type="PROSITE" id="PS50052">
    <property type="entry name" value="GUANYLATE_KINASE_2"/>
    <property type="match status" value="1"/>
</dbReference>
<evidence type="ECO:0000256" key="2">
    <source>
        <dbReference type="ARBA" id="ARBA00005790"/>
    </source>
</evidence>
<gene>
    <name evidence="11" type="primary">gmk</name>
    <name evidence="13" type="ORF">FC44_GL000963</name>
</gene>
<dbReference type="Pfam" id="PF00625">
    <property type="entry name" value="Guanylate_kin"/>
    <property type="match status" value="1"/>
</dbReference>
<comment type="similarity">
    <text evidence="2 11">Belongs to the guanylate kinase family.</text>
</comment>
<reference evidence="13 14" key="1">
    <citation type="journal article" date="2015" name="Genome Announc.">
        <title>Expanding the biotechnology potential of lactobacilli through comparative genomics of 213 strains and associated genera.</title>
        <authorList>
            <person name="Sun Z."/>
            <person name="Harris H.M."/>
            <person name="McCann A."/>
            <person name="Guo C."/>
            <person name="Argimon S."/>
            <person name="Zhang W."/>
            <person name="Yang X."/>
            <person name="Jeffery I.B."/>
            <person name="Cooney J.C."/>
            <person name="Kagawa T.F."/>
            <person name="Liu W."/>
            <person name="Song Y."/>
            <person name="Salvetti E."/>
            <person name="Wrobel A."/>
            <person name="Rasinkangas P."/>
            <person name="Parkhill J."/>
            <person name="Rea M.C."/>
            <person name="O'Sullivan O."/>
            <person name="Ritari J."/>
            <person name="Douillard F.P."/>
            <person name="Paul Ross R."/>
            <person name="Yang R."/>
            <person name="Briner A.E."/>
            <person name="Felis G.E."/>
            <person name="de Vos W.M."/>
            <person name="Barrangou R."/>
            <person name="Klaenhammer T.R."/>
            <person name="Caufield P.W."/>
            <person name="Cui Y."/>
            <person name="Zhang H."/>
            <person name="O'Toole P.W."/>
        </authorList>
    </citation>
    <scope>NUCLEOTIDE SEQUENCE [LARGE SCALE GENOMIC DNA]</scope>
    <source>
        <strain evidence="13 14">DSM 6629</strain>
    </source>
</reference>
<dbReference type="InterPro" id="IPR020590">
    <property type="entry name" value="Guanylate_kinase_CS"/>
</dbReference>
<evidence type="ECO:0000256" key="4">
    <source>
        <dbReference type="ARBA" id="ARBA00016296"/>
    </source>
</evidence>
<evidence type="ECO:0000313" key="14">
    <source>
        <dbReference type="Proteomes" id="UP000051735"/>
    </source>
</evidence>
<evidence type="ECO:0000313" key="13">
    <source>
        <dbReference type="EMBL" id="KRM33827.1"/>
    </source>
</evidence>
<dbReference type="InterPro" id="IPR027417">
    <property type="entry name" value="P-loop_NTPase"/>
</dbReference>
<dbReference type="PROSITE" id="PS00856">
    <property type="entry name" value="GUANYLATE_KINASE_1"/>
    <property type="match status" value="1"/>
</dbReference>
<comment type="caution">
    <text evidence="13">The sequence shown here is derived from an EMBL/GenBank/DDBJ whole genome shotgun (WGS) entry which is preliminary data.</text>
</comment>
<dbReference type="Gene3D" id="3.40.50.300">
    <property type="entry name" value="P-loop containing nucleotide triphosphate hydrolases"/>
    <property type="match status" value="2"/>
</dbReference>
<evidence type="ECO:0000256" key="8">
    <source>
        <dbReference type="ARBA" id="ARBA00022840"/>
    </source>
</evidence>
<evidence type="ECO:0000256" key="3">
    <source>
        <dbReference type="ARBA" id="ARBA00012961"/>
    </source>
</evidence>
<dbReference type="InterPro" id="IPR017665">
    <property type="entry name" value="Guanylate_kinase"/>
</dbReference>
<dbReference type="InterPro" id="IPR008145">
    <property type="entry name" value="GK/Ca_channel_bsu"/>
</dbReference>
<keyword evidence="6 11" id="KW-0547">Nucleotide-binding</keyword>
<proteinExistence type="inferred from homology"/>
<comment type="catalytic activity">
    <reaction evidence="10 11">
        <text>GMP + ATP = GDP + ADP</text>
        <dbReference type="Rhea" id="RHEA:20780"/>
        <dbReference type="ChEBI" id="CHEBI:30616"/>
        <dbReference type="ChEBI" id="CHEBI:58115"/>
        <dbReference type="ChEBI" id="CHEBI:58189"/>
        <dbReference type="ChEBI" id="CHEBI:456216"/>
        <dbReference type="EC" id="2.7.4.8"/>
    </reaction>
</comment>
<organism evidence="13 14">
    <name type="scientific">Lactobacillus intestinalis DSM 6629</name>
    <dbReference type="NCBI Taxonomy" id="1423761"/>
    <lineage>
        <taxon>Bacteria</taxon>
        <taxon>Bacillati</taxon>
        <taxon>Bacillota</taxon>
        <taxon>Bacilli</taxon>
        <taxon>Lactobacillales</taxon>
        <taxon>Lactobacillaceae</taxon>
        <taxon>Lactobacillus</taxon>
    </lineage>
</organism>
<comment type="subcellular location">
    <subcellularLocation>
        <location evidence="11">Cytoplasm</location>
    </subcellularLocation>
</comment>
<name>A0ABR5PR08_9LACO</name>
<comment type="function">
    <text evidence="1 11">Essential for recycling GMP and indirectly, cGMP.</text>
</comment>
<dbReference type="InterPro" id="IPR008144">
    <property type="entry name" value="Guanylate_kin-like_dom"/>
</dbReference>
<dbReference type="EC" id="2.7.4.8" evidence="3 11"/>
<evidence type="ECO:0000256" key="11">
    <source>
        <dbReference type="HAMAP-Rule" id="MF_00328"/>
    </source>
</evidence>
<evidence type="ECO:0000256" key="5">
    <source>
        <dbReference type="ARBA" id="ARBA00022679"/>
    </source>
</evidence>
<accession>A0ABR5PR08</accession>
<evidence type="ECO:0000256" key="10">
    <source>
        <dbReference type="ARBA" id="ARBA00048594"/>
    </source>
</evidence>
<dbReference type="SMART" id="SM00072">
    <property type="entry name" value="GuKc"/>
    <property type="match status" value="1"/>
</dbReference>
<keyword evidence="8 11" id="KW-0067">ATP-binding</keyword>
<keyword evidence="7 11" id="KW-0418">Kinase</keyword>
<feature type="binding site" evidence="11">
    <location>
        <begin position="15"/>
        <end position="22"/>
    </location>
    <ligand>
        <name>ATP</name>
        <dbReference type="ChEBI" id="CHEBI:30616"/>
    </ligand>
</feature>
<dbReference type="HAMAP" id="MF_00328">
    <property type="entry name" value="Guanylate_kinase"/>
    <property type="match status" value="1"/>
</dbReference>
<dbReference type="Proteomes" id="UP000051735">
    <property type="component" value="Unassembled WGS sequence"/>
</dbReference>
<dbReference type="CDD" id="cd00071">
    <property type="entry name" value="GMPK"/>
    <property type="match status" value="1"/>
</dbReference>
<protein>
    <recommendedName>
        <fullName evidence="4 11">Guanylate kinase</fullName>
        <ecNumber evidence="3 11">2.7.4.8</ecNumber>
    </recommendedName>
    <alternativeName>
        <fullName evidence="9 11">GMP kinase</fullName>
    </alternativeName>
</protein>
<evidence type="ECO:0000256" key="7">
    <source>
        <dbReference type="ARBA" id="ARBA00022777"/>
    </source>
</evidence>
<dbReference type="GO" id="GO:0016301">
    <property type="term" value="F:kinase activity"/>
    <property type="evidence" value="ECO:0007669"/>
    <property type="project" value="UniProtKB-KW"/>
</dbReference>